<evidence type="ECO:0000313" key="2">
    <source>
        <dbReference type="EMBL" id="CAI4017393.1"/>
    </source>
</evidence>
<reference evidence="3 4" key="2">
    <citation type="submission" date="2024-05" db="EMBL/GenBank/DDBJ databases">
        <authorList>
            <person name="Chen Y."/>
            <person name="Shah S."/>
            <person name="Dougan E. K."/>
            <person name="Thang M."/>
            <person name="Chan C."/>
        </authorList>
    </citation>
    <scope>NUCLEOTIDE SEQUENCE [LARGE SCALE GENOMIC DNA]</scope>
</reference>
<dbReference type="EMBL" id="CAMXCT010006634">
    <property type="protein sequence ID" value="CAI4017393.1"/>
    <property type="molecule type" value="Genomic_DNA"/>
</dbReference>
<proteinExistence type="predicted"/>
<reference evidence="2" key="1">
    <citation type="submission" date="2022-10" db="EMBL/GenBank/DDBJ databases">
        <authorList>
            <person name="Chen Y."/>
            <person name="Dougan E. K."/>
            <person name="Chan C."/>
            <person name="Rhodes N."/>
            <person name="Thang M."/>
        </authorList>
    </citation>
    <scope>NUCLEOTIDE SEQUENCE</scope>
</reference>
<dbReference type="EMBL" id="CAMXCT030006634">
    <property type="protein sequence ID" value="CAL4804705.1"/>
    <property type="molecule type" value="Genomic_DNA"/>
</dbReference>
<protein>
    <submittedName>
        <fullName evidence="2">Uncharacterized protein</fullName>
    </submittedName>
</protein>
<accession>A0A9P1M1Q4</accession>
<dbReference type="Proteomes" id="UP001152797">
    <property type="component" value="Unassembled WGS sequence"/>
</dbReference>
<organism evidence="2">
    <name type="scientific">Cladocopium goreaui</name>
    <dbReference type="NCBI Taxonomy" id="2562237"/>
    <lineage>
        <taxon>Eukaryota</taxon>
        <taxon>Sar</taxon>
        <taxon>Alveolata</taxon>
        <taxon>Dinophyceae</taxon>
        <taxon>Suessiales</taxon>
        <taxon>Symbiodiniaceae</taxon>
        <taxon>Cladocopium</taxon>
    </lineage>
</organism>
<dbReference type="EMBL" id="CAMXCT020006634">
    <property type="protein sequence ID" value="CAL1170768.1"/>
    <property type="molecule type" value="Genomic_DNA"/>
</dbReference>
<evidence type="ECO:0000256" key="1">
    <source>
        <dbReference type="SAM" id="MobiDB-lite"/>
    </source>
</evidence>
<feature type="region of interest" description="Disordered" evidence="1">
    <location>
        <begin position="68"/>
        <end position="98"/>
    </location>
</feature>
<evidence type="ECO:0000313" key="4">
    <source>
        <dbReference type="Proteomes" id="UP001152797"/>
    </source>
</evidence>
<feature type="compositionally biased region" description="Basic residues" evidence="1">
    <location>
        <begin position="72"/>
        <end position="88"/>
    </location>
</feature>
<name>A0A9P1M1Q4_9DINO</name>
<evidence type="ECO:0000313" key="3">
    <source>
        <dbReference type="EMBL" id="CAL4804705.1"/>
    </source>
</evidence>
<gene>
    <name evidence="2" type="ORF">C1SCF055_LOCUS42040</name>
</gene>
<keyword evidence="4" id="KW-1185">Reference proteome</keyword>
<feature type="compositionally biased region" description="Basic residues" evidence="1">
    <location>
        <begin position="18"/>
        <end position="43"/>
    </location>
</feature>
<feature type="region of interest" description="Disordered" evidence="1">
    <location>
        <begin position="11"/>
        <end position="43"/>
    </location>
</feature>
<dbReference type="AlphaFoldDB" id="A0A9P1M1Q4"/>
<comment type="caution">
    <text evidence="2">The sequence shown here is derived from an EMBL/GenBank/DDBJ whole genome shotgun (WGS) entry which is preliminary data.</text>
</comment>
<sequence length="188" mass="20719">MICGYHGLETSNPYIPRHSSHHHHPPSVARRFKRSPWKSRGAHSRSKMLKEVNAASANQLDSSLSAFEGKGQHQRGAHHRNSLPRCRRQGMGSARPSPAWWRGVKRINTKGAMKSQPCVANLQGSKGAAEVKPDELGALGSGANKGAPDAMADRPRFGRWSPMVGIKKNQLRCVVKICSIIRHFVKHA</sequence>